<dbReference type="InterPro" id="IPR018060">
    <property type="entry name" value="HTH_AraC"/>
</dbReference>
<evidence type="ECO:0000256" key="1">
    <source>
        <dbReference type="ARBA" id="ARBA00023015"/>
    </source>
</evidence>
<dbReference type="AlphaFoldDB" id="A0A4R3Z8M6"/>
<gene>
    <name evidence="5" type="ORF">EDD60_101381</name>
</gene>
<evidence type="ECO:0000259" key="4">
    <source>
        <dbReference type="PROSITE" id="PS01124"/>
    </source>
</evidence>
<accession>A0A4R3Z8M6</accession>
<name>A0A4R3Z8M6_9FIRM</name>
<dbReference type="InterPro" id="IPR009057">
    <property type="entry name" value="Homeodomain-like_sf"/>
</dbReference>
<dbReference type="PANTHER" id="PTHR47504">
    <property type="entry name" value="RIGHT ORIGIN-BINDING PROTEIN"/>
    <property type="match status" value="1"/>
</dbReference>
<dbReference type="PROSITE" id="PS01124">
    <property type="entry name" value="HTH_ARAC_FAMILY_2"/>
    <property type="match status" value="1"/>
</dbReference>
<dbReference type="InterPro" id="IPR029442">
    <property type="entry name" value="GyrI-like"/>
</dbReference>
<dbReference type="InterPro" id="IPR050959">
    <property type="entry name" value="MarA-like"/>
</dbReference>
<comment type="caution">
    <text evidence="5">The sequence shown here is derived from an EMBL/GenBank/DDBJ whole genome shotgun (WGS) entry which is preliminary data.</text>
</comment>
<dbReference type="SMART" id="SM00871">
    <property type="entry name" value="AraC_E_bind"/>
    <property type="match status" value="1"/>
</dbReference>
<organism evidence="5 6">
    <name type="scientific">Longibaculum muris</name>
    <dbReference type="NCBI Taxonomy" id="1796628"/>
    <lineage>
        <taxon>Bacteria</taxon>
        <taxon>Bacillati</taxon>
        <taxon>Bacillota</taxon>
        <taxon>Erysipelotrichia</taxon>
        <taxon>Erysipelotrichales</taxon>
        <taxon>Coprobacillaceae</taxon>
        <taxon>Longibaculum</taxon>
    </lineage>
</organism>
<keyword evidence="3" id="KW-0804">Transcription</keyword>
<dbReference type="Pfam" id="PF06445">
    <property type="entry name" value="GyrI-like"/>
    <property type="match status" value="1"/>
</dbReference>
<dbReference type="PROSITE" id="PS00041">
    <property type="entry name" value="HTH_ARAC_FAMILY_1"/>
    <property type="match status" value="1"/>
</dbReference>
<evidence type="ECO:0000313" key="5">
    <source>
        <dbReference type="EMBL" id="TCW03074.1"/>
    </source>
</evidence>
<feature type="domain" description="HTH araC/xylS-type" evidence="4">
    <location>
        <begin position="8"/>
        <end position="106"/>
    </location>
</feature>
<dbReference type="Pfam" id="PF12833">
    <property type="entry name" value="HTH_18"/>
    <property type="match status" value="1"/>
</dbReference>
<dbReference type="Gene3D" id="3.20.80.10">
    <property type="entry name" value="Regulatory factor, effector binding domain"/>
    <property type="match status" value="1"/>
</dbReference>
<dbReference type="Gene3D" id="1.10.10.60">
    <property type="entry name" value="Homeodomain-like"/>
    <property type="match status" value="2"/>
</dbReference>
<dbReference type="InterPro" id="IPR011256">
    <property type="entry name" value="Reg_factor_effector_dom_sf"/>
</dbReference>
<dbReference type="GO" id="GO:0003700">
    <property type="term" value="F:DNA-binding transcription factor activity"/>
    <property type="evidence" value="ECO:0007669"/>
    <property type="project" value="InterPro"/>
</dbReference>
<dbReference type="GO" id="GO:0043565">
    <property type="term" value="F:sequence-specific DNA binding"/>
    <property type="evidence" value="ECO:0007669"/>
    <property type="project" value="InterPro"/>
</dbReference>
<proteinExistence type="predicted"/>
<keyword evidence="6" id="KW-1185">Reference proteome</keyword>
<dbReference type="EMBL" id="SMCQ01000001">
    <property type="protein sequence ID" value="TCW03074.1"/>
    <property type="molecule type" value="Genomic_DNA"/>
</dbReference>
<dbReference type="InterPro" id="IPR018062">
    <property type="entry name" value="HTH_AraC-typ_CS"/>
</dbReference>
<dbReference type="Proteomes" id="UP000295515">
    <property type="component" value="Unassembled WGS sequence"/>
</dbReference>
<dbReference type="GeneID" id="98914198"/>
<reference evidence="5 6" key="1">
    <citation type="submission" date="2019-03" db="EMBL/GenBank/DDBJ databases">
        <title>Genomic Encyclopedia of Type Strains, Phase IV (KMG-IV): sequencing the most valuable type-strain genomes for metagenomic binning, comparative biology and taxonomic classification.</title>
        <authorList>
            <person name="Goeker M."/>
        </authorList>
    </citation>
    <scope>NUCLEOTIDE SEQUENCE [LARGE SCALE GENOMIC DNA]</scope>
    <source>
        <strain evidence="5 6">DSM 29487</strain>
    </source>
</reference>
<sequence length="282" mass="32827">MDWLEQFNHAMTYIEQHLTDTIDYQQLANIAGCPYYQFQKIFTYMTNISLNEYIRRRKMSLAAVDLMNHHMRVIDVAYKYGYDSPTAFNRAFQSVHGIAPSVIRKTCQSIQAYPPFTFSLSIQGSVPLQFQIVEKDSFRVVGIDCPLSHQLENNFKDIPYQWNQAVQNGTITQLISFMDSEPKGLLGVSIHHSSEWKYMIAVSSQKESQDFNEYIIPNTTWAIFKGHGHTKTIQDLEKRVILEWLPTSGYEYANIPDIEVYINPNPENAIYEYWLPVIQKEE</sequence>
<evidence type="ECO:0000313" key="6">
    <source>
        <dbReference type="Proteomes" id="UP000295515"/>
    </source>
</evidence>
<dbReference type="InterPro" id="IPR010499">
    <property type="entry name" value="AraC_E-bd"/>
</dbReference>
<evidence type="ECO:0000256" key="3">
    <source>
        <dbReference type="ARBA" id="ARBA00023163"/>
    </source>
</evidence>
<dbReference type="SMART" id="SM00342">
    <property type="entry name" value="HTH_ARAC"/>
    <property type="match status" value="1"/>
</dbReference>
<protein>
    <submittedName>
        <fullName evidence="5">AraC family transcriptional regulator</fullName>
    </submittedName>
</protein>
<keyword evidence="2" id="KW-0238">DNA-binding</keyword>
<dbReference type="SUPFAM" id="SSF55136">
    <property type="entry name" value="Probable bacterial effector-binding domain"/>
    <property type="match status" value="1"/>
</dbReference>
<dbReference type="PANTHER" id="PTHR47504:SF5">
    <property type="entry name" value="RIGHT ORIGIN-BINDING PROTEIN"/>
    <property type="match status" value="1"/>
</dbReference>
<keyword evidence="1" id="KW-0805">Transcription regulation</keyword>
<dbReference type="RefSeq" id="WP_066444819.1">
    <property type="nucleotide sequence ID" value="NZ_JANKBF010000002.1"/>
</dbReference>
<evidence type="ECO:0000256" key="2">
    <source>
        <dbReference type="ARBA" id="ARBA00023125"/>
    </source>
</evidence>
<dbReference type="SUPFAM" id="SSF46689">
    <property type="entry name" value="Homeodomain-like"/>
    <property type="match status" value="2"/>
</dbReference>